<name>A0A5B6W9M2_9ROSI</name>
<dbReference type="InterPro" id="IPR043502">
    <property type="entry name" value="DNA/RNA_pol_sf"/>
</dbReference>
<evidence type="ECO:0000313" key="3">
    <source>
        <dbReference type="EMBL" id="KAA3477945.1"/>
    </source>
</evidence>
<dbReference type="Proteomes" id="UP000325315">
    <property type="component" value="Unassembled WGS sequence"/>
</dbReference>
<reference evidence="4" key="1">
    <citation type="journal article" date="2019" name="Plant Biotechnol. J.">
        <title>Genome sequencing of the Australian wild diploid species Gossypium australe highlights disease resistance and delayed gland morphogenesis.</title>
        <authorList>
            <person name="Cai Y."/>
            <person name="Cai X."/>
            <person name="Wang Q."/>
            <person name="Wang P."/>
            <person name="Zhang Y."/>
            <person name="Cai C."/>
            <person name="Xu Y."/>
            <person name="Wang K."/>
            <person name="Zhou Z."/>
            <person name="Wang C."/>
            <person name="Geng S."/>
            <person name="Li B."/>
            <person name="Dong Q."/>
            <person name="Hou Y."/>
            <person name="Wang H."/>
            <person name="Ai P."/>
            <person name="Liu Z."/>
            <person name="Yi F."/>
            <person name="Sun M."/>
            <person name="An G."/>
            <person name="Cheng J."/>
            <person name="Zhang Y."/>
            <person name="Shi Q."/>
            <person name="Xie Y."/>
            <person name="Shi X."/>
            <person name="Chang Y."/>
            <person name="Huang F."/>
            <person name="Chen Y."/>
            <person name="Hong S."/>
            <person name="Mi L."/>
            <person name="Sun Q."/>
            <person name="Zhang L."/>
            <person name="Zhou B."/>
            <person name="Peng R."/>
            <person name="Zhang X."/>
            <person name="Liu F."/>
        </authorList>
    </citation>
    <scope>NUCLEOTIDE SEQUENCE [LARGE SCALE GENOMIC DNA]</scope>
    <source>
        <strain evidence="4">cv. PA1801</strain>
    </source>
</reference>
<organism evidence="3 4">
    <name type="scientific">Gossypium australe</name>
    <dbReference type="NCBI Taxonomy" id="47621"/>
    <lineage>
        <taxon>Eukaryota</taxon>
        <taxon>Viridiplantae</taxon>
        <taxon>Streptophyta</taxon>
        <taxon>Embryophyta</taxon>
        <taxon>Tracheophyta</taxon>
        <taxon>Spermatophyta</taxon>
        <taxon>Magnoliopsida</taxon>
        <taxon>eudicotyledons</taxon>
        <taxon>Gunneridae</taxon>
        <taxon>Pentapetalae</taxon>
        <taxon>rosids</taxon>
        <taxon>malvids</taxon>
        <taxon>Malvales</taxon>
        <taxon>Malvaceae</taxon>
        <taxon>Malvoideae</taxon>
        <taxon>Gossypium</taxon>
    </lineage>
</organism>
<keyword evidence="3" id="KW-0808">Transferase</keyword>
<dbReference type="Pfam" id="PF17919">
    <property type="entry name" value="RT_RNaseH_2"/>
    <property type="match status" value="1"/>
</dbReference>
<gene>
    <name evidence="3" type="ORF">EPI10_011795</name>
</gene>
<dbReference type="AlphaFoldDB" id="A0A5B6W9M2"/>
<evidence type="ECO:0000313" key="4">
    <source>
        <dbReference type="Proteomes" id="UP000325315"/>
    </source>
</evidence>
<keyword evidence="4" id="KW-1185">Reference proteome</keyword>
<dbReference type="SUPFAM" id="SSF56672">
    <property type="entry name" value="DNA/RNA polymerases"/>
    <property type="match status" value="1"/>
</dbReference>
<dbReference type="GO" id="GO:0003964">
    <property type="term" value="F:RNA-directed DNA polymerase activity"/>
    <property type="evidence" value="ECO:0007669"/>
    <property type="project" value="UniProtKB-KW"/>
</dbReference>
<dbReference type="EMBL" id="SMMG02000004">
    <property type="protein sequence ID" value="KAA3477945.1"/>
    <property type="molecule type" value="Genomic_DNA"/>
</dbReference>
<feature type="coiled-coil region" evidence="1">
    <location>
        <begin position="161"/>
        <end position="188"/>
    </location>
</feature>
<keyword evidence="1" id="KW-0175">Coiled coil</keyword>
<evidence type="ECO:0000256" key="1">
    <source>
        <dbReference type="SAM" id="Coils"/>
    </source>
</evidence>
<sequence>MATMMGKTIFDTNGLKLTIARPIMSTIPFENNPSLLTWLLTNMQFNDDSTMDPMTFLTRFEQICSTMSYAGVLEEAIKFLLIPFALRGHIQEWLEALTLGTITTWEGFVQWSLQRIILMYVWLKTNEELLQFKQISNNDYTWRKIRELELIKEVIGINEVNEDKEEDIEEQLSEYEDCTSDIEEILEDEFIDKLLEKHLEHICQLDWKRKYKEPLCQSHNLPAKMFPSVFKPPILELNPLPAHLKYGLDEGKKLVVDAQWHFNPSMNEVIMKELVKLLDAGIAYPIFDSEWPFVIICDASDHAVGAVLGQDKDKVFHPIHYASSFEPEIEKQALECKAILEMKGKAGEIDEH</sequence>
<proteinExistence type="predicted"/>
<accession>A0A5B6W9M2</accession>
<dbReference type="InterPro" id="IPR041577">
    <property type="entry name" value="RT_RNaseH_2"/>
</dbReference>
<evidence type="ECO:0000259" key="2">
    <source>
        <dbReference type="Pfam" id="PF17919"/>
    </source>
</evidence>
<protein>
    <submittedName>
        <fullName evidence="3">Reverse transcriptase</fullName>
    </submittedName>
</protein>
<feature type="domain" description="Reverse transcriptase/retrotransposon-derived protein RNase H-like" evidence="2">
    <location>
        <begin position="286"/>
        <end position="331"/>
    </location>
</feature>
<comment type="caution">
    <text evidence="3">The sequence shown here is derived from an EMBL/GenBank/DDBJ whole genome shotgun (WGS) entry which is preliminary data.</text>
</comment>
<keyword evidence="3" id="KW-0695">RNA-directed DNA polymerase</keyword>
<keyword evidence="3" id="KW-0548">Nucleotidyltransferase</keyword>